<keyword evidence="24" id="KW-1185">Reference proteome</keyword>
<dbReference type="CDD" id="cd00054">
    <property type="entry name" value="EGF_CA"/>
    <property type="match status" value="1"/>
</dbReference>
<dbReference type="PROSITE" id="PS50011">
    <property type="entry name" value="PROTEIN_KINASE_DOM"/>
    <property type="match status" value="1"/>
</dbReference>
<dbReference type="SUPFAM" id="SSF56112">
    <property type="entry name" value="Protein kinase-like (PK-like)"/>
    <property type="match status" value="1"/>
</dbReference>
<comment type="catalytic activity">
    <reaction evidence="15">
        <text>L-seryl-[protein] + ATP = O-phospho-L-seryl-[protein] + ADP + H(+)</text>
        <dbReference type="Rhea" id="RHEA:17989"/>
        <dbReference type="Rhea" id="RHEA-COMP:9863"/>
        <dbReference type="Rhea" id="RHEA-COMP:11604"/>
        <dbReference type="ChEBI" id="CHEBI:15378"/>
        <dbReference type="ChEBI" id="CHEBI:29999"/>
        <dbReference type="ChEBI" id="CHEBI:30616"/>
        <dbReference type="ChEBI" id="CHEBI:83421"/>
        <dbReference type="ChEBI" id="CHEBI:456216"/>
    </reaction>
</comment>
<evidence type="ECO:0000256" key="18">
    <source>
        <dbReference type="PROSITE-ProRule" id="PRU00076"/>
    </source>
</evidence>
<dbReference type="SUPFAM" id="SSF57184">
    <property type="entry name" value="Growth factor receptor domain"/>
    <property type="match status" value="1"/>
</dbReference>
<comment type="subcellular location">
    <subcellularLocation>
        <location evidence="1">Membrane</location>
        <topology evidence="1">Single-pass type I membrane protein</topology>
    </subcellularLocation>
</comment>
<dbReference type="STRING" id="1590841.A0A2R6Q129"/>
<keyword evidence="9" id="KW-0547">Nucleotide-binding</keyword>
<dbReference type="AlphaFoldDB" id="A0A2R6Q129"/>
<dbReference type="InterPro" id="IPR018097">
    <property type="entry name" value="EGF_Ca-bd_CS"/>
</dbReference>
<dbReference type="Gene3D" id="1.10.510.10">
    <property type="entry name" value="Transferase(Phosphotransferase) domain 1"/>
    <property type="match status" value="1"/>
</dbReference>
<dbReference type="InterPro" id="IPR008271">
    <property type="entry name" value="Ser/Thr_kinase_AS"/>
</dbReference>
<dbReference type="FunFam" id="1.10.510.10:FF:000084">
    <property type="entry name" value="Wall-associated receptor kinase 2"/>
    <property type="match status" value="1"/>
</dbReference>
<evidence type="ECO:0000256" key="10">
    <source>
        <dbReference type="ARBA" id="ARBA00022777"/>
    </source>
</evidence>
<dbReference type="GO" id="GO:0004674">
    <property type="term" value="F:protein serine/threonine kinase activity"/>
    <property type="evidence" value="ECO:0007669"/>
    <property type="project" value="UniProtKB-KW"/>
</dbReference>
<dbReference type="OrthoDB" id="4062651at2759"/>
<dbReference type="InterPro" id="IPR009030">
    <property type="entry name" value="Growth_fac_rcpt_cys_sf"/>
</dbReference>
<keyword evidence="4" id="KW-0597">Phosphoprotein</keyword>
<dbReference type="SMART" id="SM00181">
    <property type="entry name" value="EGF"/>
    <property type="match status" value="2"/>
</dbReference>
<dbReference type="InterPro" id="IPR000152">
    <property type="entry name" value="EGF-type_Asp/Asn_hydroxyl_site"/>
</dbReference>
<evidence type="ECO:0000256" key="15">
    <source>
        <dbReference type="ARBA" id="ARBA00047558"/>
    </source>
</evidence>
<dbReference type="PROSITE" id="PS01187">
    <property type="entry name" value="EGF_CA"/>
    <property type="match status" value="1"/>
</dbReference>
<dbReference type="Gene3D" id="2.10.25.10">
    <property type="entry name" value="Laminin"/>
    <property type="match status" value="2"/>
</dbReference>
<keyword evidence="10 23" id="KW-0418">Kinase</keyword>
<evidence type="ECO:0000256" key="8">
    <source>
        <dbReference type="ARBA" id="ARBA00022737"/>
    </source>
</evidence>
<dbReference type="CDD" id="cd14066">
    <property type="entry name" value="STKc_IRAK"/>
    <property type="match status" value="1"/>
</dbReference>
<reference evidence="23 24" key="1">
    <citation type="submission" date="2017-07" db="EMBL/GenBank/DDBJ databases">
        <title>An improved, manually edited Actinidia chinensis var. chinensis (kiwifruit) genome highlights the challenges associated with draft genomes and gene prediction in plants.</title>
        <authorList>
            <person name="Pilkington S."/>
            <person name="Crowhurst R."/>
            <person name="Hilario E."/>
            <person name="Nardozza S."/>
            <person name="Fraser L."/>
            <person name="Peng Y."/>
            <person name="Gunaseelan K."/>
            <person name="Simpson R."/>
            <person name="Tahir J."/>
            <person name="Deroles S."/>
            <person name="Templeton K."/>
            <person name="Luo Z."/>
            <person name="Davy M."/>
            <person name="Cheng C."/>
            <person name="Mcneilage M."/>
            <person name="Scaglione D."/>
            <person name="Liu Y."/>
            <person name="Zhang Q."/>
            <person name="Datson P."/>
            <person name="De Silva N."/>
            <person name="Gardiner S."/>
            <person name="Bassett H."/>
            <person name="Chagne D."/>
            <person name="Mccallum J."/>
            <person name="Dzierzon H."/>
            <person name="Deng C."/>
            <person name="Wang Y.-Y."/>
            <person name="Barron N."/>
            <person name="Manako K."/>
            <person name="Bowen J."/>
            <person name="Foster T."/>
            <person name="Erridge Z."/>
            <person name="Tiffin H."/>
            <person name="Waite C."/>
            <person name="Davies K."/>
            <person name="Grierson E."/>
            <person name="Laing W."/>
            <person name="Kirk R."/>
            <person name="Chen X."/>
            <person name="Wood M."/>
            <person name="Montefiori M."/>
            <person name="Brummell D."/>
            <person name="Schwinn K."/>
            <person name="Catanach A."/>
            <person name="Fullerton C."/>
            <person name="Li D."/>
            <person name="Meiyalaghan S."/>
            <person name="Nieuwenhuizen N."/>
            <person name="Read N."/>
            <person name="Prakash R."/>
            <person name="Hunter D."/>
            <person name="Zhang H."/>
            <person name="Mckenzie M."/>
            <person name="Knabel M."/>
            <person name="Harris A."/>
            <person name="Allan A."/>
            <person name="Chen A."/>
            <person name="Janssen B."/>
            <person name="Plunkett B."/>
            <person name="Dwamena C."/>
            <person name="Voogd C."/>
            <person name="Leif D."/>
            <person name="Lafferty D."/>
            <person name="Souleyre E."/>
            <person name="Varkonyi-Gasic E."/>
            <person name="Gambi F."/>
            <person name="Hanley J."/>
            <person name="Yao J.-L."/>
            <person name="Cheung J."/>
            <person name="David K."/>
            <person name="Warren B."/>
            <person name="Marsh K."/>
            <person name="Snowden K."/>
            <person name="Lin-Wang K."/>
            <person name="Brian L."/>
            <person name="Martinez-Sanchez M."/>
            <person name="Wang M."/>
            <person name="Ileperuma N."/>
            <person name="Macnee N."/>
            <person name="Campin R."/>
            <person name="Mcatee P."/>
            <person name="Drummond R."/>
            <person name="Espley R."/>
            <person name="Ireland H."/>
            <person name="Wu R."/>
            <person name="Atkinson R."/>
            <person name="Karunairetnam S."/>
            <person name="Bulley S."/>
            <person name="Chunkath S."/>
            <person name="Hanley Z."/>
            <person name="Storey R."/>
            <person name="Thrimawithana A."/>
            <person name="Thomson S."/>
            <person name="David C."/>
            <person name="Testolin R."/>
        </authorList>
    </citation>
    <scope>NUCLEOTIDE SEQUENCE [LARGE SCALE GENOMIC DNA]</scope>
    <source>
        <strain evidence="24">cv. Red5</strain>
        <tissue evidence="23">Young leaf</tissue>
    </source>
</reference>
<dbReference type="SMART" id="SM00220">
    <property type="entry name" value="S_TKc"/>
    <property type="match status" value="1"/>
</dbReference>
<keyword evidence="13 20" id="KW-0472">Membrane</keyword>
<keyword evidence="7" id="KW-0732">Signal</keyword>
<evidence type="ECO:0000256" key="19">
    <source>
        <dbReference type="SAM" id="MobiDB-lite"/>
    </source>
</evidence>
<dbReference type="FunFam" id="2.10.25.10:FF:000038">
    <property type="entry name" value="Fibrillin 2"/>
    <property type="match status" value="1"/>
</dbReference>
<feature type="compositionally biased region" description="Low complexity" evidence="19">
    <location>
        <begin position="575"/>
        <end position="587"/>
    </location>
</feature>
<evidence type="ECO:0000256" key="9">
    <source>
        <dbReference type="ARBA" id="ARBA00022741"/>
    </source>
</evidence>
<comment type="caution">
    <text evidence="23">The sequence shown here is derived from an EMBL/GenBank/DDBJ whole genome shotgun (WGS) entry which is preliminary data.</text>
</comment>
<keyword evidence="11" id="KW-0067">ATP-binding</keyword>
<accession>A0A2R6Q129</accession>
<dbReference type="EMBL" id="NKQK01000021">
    <property type="protein sequence ID" value="PSS00110.1"/>
    <property type="molecule type" value="Genomic_DNA"/>
</dbReference>
<evidence type="ECO:0000256" key="1">
    <source>
        <dbReference type="ARBA" id="ARBA00004479"/>
    </source>
</evidence>
<dbReference type="Gramene" id="PSS00110">
    <property type="protein sequence ID" value="PSS00110"/>
    <property type="gene ID" value="CEY00_Acc24077"/>
</dbReference>
<feature type="domain" description="EGF-like" evidence="22">
    <location>
        <begin position="142"/>
        <end position="176"/>
    </location>
</feature>
<dbReference type="Proteomes" id="UP000241394">
    <property type="component" value="Chromosome LG21"/>
</dbReference>
<keyword evidence="14" id="KW-1015">Disulfide bond</keyword>
<feature type="region of interest" description="Disordered" evidence="19">
    <location>
        <begin position="562"/>
        <end position="605"/>
    </location>
</feature>
<evidence type="ECO:0000259" key="21">
    <source>
        <dbReference type="PROSITE" id="PS50011"/>
    </source>
</evidence>
<dbReference type="GO" id="GO:0005524">
    <property type="term" value="F:ATP binding"/>
    <property type="evidence" value="ECO:0007669"/>
    <property type="project" value="UniProtKB-KW"/>
</dbReference>
<comment type="caution">
    <text evidence="18">Lacks conserved residue(s) required for the propagation of feature annotation.</text>
</comment>
<comment type="catalytic activity">
    <reaction evidence="16">
        <text>L-threonyl-[protein] + ATP = O-phospho-L-threonyl-[protein] + ADP + H(+)</text>
        <dbReference type="Rhea" id="RHEA:46608"/>
        <dbReference type="Rhea" id="RHEA-COMP:11060"/>
        <dbReference type="Rhea" id="RHEA-COMP:11605"/>
        <dbReference type="ChEBI" id="CHEBI:15378"/>
        <dbReference type="ChEBI" id="CHEBI:30013"/>
        <dbReference type="ChEBI" id="CHEBI:30616"/>
        <dbReference type="ChEBI" id="CHEBI:61977"/>
        <dbReference type="ChEBI" id="CHEBI:456216"/>
    </reaction>
</comment>
<dbReference type="Gene3D" id="3.30.200.20">
    <property type="entry name" value="Phosphorylase Kinase, domain 1"/>
    <property type="match status" value="1"/>
</dbReference>
<feature type="domain" description="Protein kinase" evidence="21">
    <location>
        <begin position="271"/>
        <end position="557"/>
    </location>
</feature>
<evidence type="ECO:0000256" key="20">
    <source>
        <dbReference type="SAM" id="Phobius"/>
    </source>
</evidence>
<dbReference type="GO" id="GO:0005886">
    <property type="term" value="C:plasma membrane"/>
    <property type="evidence" value="ECO:0007669"/>
    <property type="project" value="TreeGrafter"/>
</dbReference>
<dbReference type="PROSITE" id="PS50026">
    <property type="entry name" value="EGF_3"/>
    <property type="match status" value="1"/>
</dbReference>
<evidence type="ECO:0000256" key="2">
    <source>
        <dbReference type="ARBA" id="ARBA00022527"/>
    </source>
</evidence>
<dbReference type="InterPro" id="IPR045274">
    <property type="entry name" value="WAK-like"/>
</dbReference>
<protein>
    <submittedName>
        <fullName evidence="23">Wall-associated receptor kinase</fullName>
    </submittedName>
</protein>
<proteinExistence type="predicted"/>
<evidence type="ECO:0000313" key="23">
    <source>
        <dbReference type="EMBL" id="PSS00110.1"/>
    </source>
</evidence>
<keyword evidence="23" id="KW-0675">Receptor</keyword>
<feature type="transmembrane region" description="Helical" evidence="20">
    <location>
        <begin position="196"/>
        <end position="217"/>
    </location>
</feature>
<dbReference type="Pfam" id="PF00069">
    <property type="entry name" value="Pkinase"/>
    <property type="match status" value="1"/>
</dbReference>
<evidence type="ECO:0000256" key="7">
    <source>
        <dbReference type="ARBA" id="ARBA00022729"/>
    </source>
</evidence>
<dbReference type="InterPro" id="IPR011009">
    <property type="entry name" value="Kinase-like_dom_sf"/>
</dbReference>
<evidence type="ECO:0000256" key="11">
    <source>
        <dbReference type="ARBA" id="ARBA00022840"/>
    </source>
</evidence>
<gene>
    <name evidence="23" type="ORF">CEY00_Acc24077</name>
</gene>
<dbReference type="InterPro" id="IPR049883">
    <property type="entry name" value="NOTCH1_EGF-like"/>
</dbReference>
<dbReference type="InParanoid" id="A0A2R6Q129"/>
<dbReference type="InterPro" id="IPR000719">
    <property type="entry name" value="Prot_kinase_dom"/>
</dbReference>
<reference evidence="24" key="2">
    <citation type="journal article" date="2018" name="BMC Genomics">
        <title>A manually annotated Actinidia chinensis var. chinensis (kiwifruit) genome highlights the challenges associated with draft genomes and gene prediction in plants.</title>
        <authorList>
            <person name="Pilkington S.M."/>
            <person name="Crowhurst R."/>
            <person name="Hilario E."/>
            <person name="Nardozza S."/>
            <person name="Fraser L."/>
            <person name="Peng Y."/>
            <person name="Gunaseelan K."/>
            <person name="Simpson R."/>
            <person name="Tahir J."/>
            <person name="Deroles S.C."/>
            <person name="Templeton K."/>
            <person name="Luo Z."/>
            <person name="Davy M."/>
            <person name="Cheng C."/>
            <person name="McNeilage M."/>
            <person name="Scaglione D."/>
            <person name="Liu Y."/>
            <person name="Zhang Q."/>
            <person name="Datson P."/>
            <person name="De Silva N."/>
            <person name="Gardiner S.E."/>
            <person name="Bassett H."/>
            <person name="Chagne D."/>
            <person name="McCallum J."/>
            <person name="Dzierzon H."/>
            <person name="Deng C."/>
            <person name="Wang Y.Y."/>
            <person name="Barron L."/>
            <person name="Manako K."/>
            <person name="Bowen J."/>
            <person name="Foster T.M."/>
            <person name="Erridge Z.A."/>
            <person name="Tiffin H."/>
            <person name="Waite C.N."/>
            <person name="Davies K.M."/>
            <person name="Grierson E.P."/>
            <person name="Laing W.A."/>
            <person name="Kirk R."/>
            <person name="Chen X."/>
            <person name="Wood M."/>
            <person name="Montefiori M."/>
            <person name="Brummell D.A."/>
            <person name="Schwinn K.E."/>
            <person name="Catanach A."/>
            <person name="Fullerton C."/>
            <person name="Li D."/>
            <person name="Meiyalaghan S."/>
            <person name="Nieuwenhuizen N."/>
            <person name="Read N."/>
            <person name="Prakash R."/>
            <person name="Hunter D."/>
            <person name="Zhang H."/>
            <person name="McKenzie M."/>
            <person name="Knabel M."/>
            <person name="Harris A."/>
            <person name="Allan A.C."/>
            <person name="Gleave A."/>
            <person name="Chen A."/>
            <person name="Janssen B.J."/>
            <person name="Plunkett B."/>
            <person name="Ampomah-Dwamena C."/>
            <person name="Voogd C."/>
            <person name="Leif D."/>
            <person name="Lafferty D."/>
            <person name="Souleyre E.J.F."/>
            <person name="Varkonyi-Gasic E."/>
            <person name="Gambi F."/>
            <person name="Hanley J."/>
            <person name="Yao J.L."/>
            <person name="Cheung J."/>
            <person name="David K.M."/>
            <person name="Warren B."/>
            <person name="Marsh K."/>
            <person name="Snowden K.C."/>
            <person name="Lin-Wang K."/>
            <person name="Brian L."/>
            <person name="Martinez-Sanchez M."/>
            <person name="Wang M."/>
            <person name="Ileperuma N."/>
            <person name="Macnee N."/>
            <person name="Campin R."/>
            <person name="McAtee P."/>
            <person name="Drummond R.S.M."/>
            <person name="Espley R.V."/>
            <person name="Ireland H.S."/>
            <person name="Wu R."/>
            <person name="Atkinson R.G."/>
            <person name="Karunairetnam S."/>
            <person name="Bulley S."/>
            <person name="Chunkath S."/>
            <person name="Hanley Z."/>
            <person name="Storey R."/>
            <person name="Thrimawithana A.H."/>
            <person name="Thomson S."/>
            <person name="David C."/>
            <person name="Testolin R."/>
            <person name="Huang H."/>
            <person name="Hellens R.P."/>
            <person name="Schaffer R.J."/>
        </authorList>
    </citation>
    <scope>NUCLEOTIDE SEQUENCE [LARGE SCALE GENOMIC DNA]</scope>
    <source>
        <strain evidence="24">cv. Red5</strain>
    </source>
</reference>
<dbReference type="GO" id="GO:0005509">
    <property type="term" value="F:calcium ion binding"/>
    <property type="evidence" value="ECO:0007669"/>
    <property type="project" value="InterPro"/>
</dbReference>
<evidence type="ECO:0000256" key="5">
    <source>
        <dbReference type="ARBA" id="ARBA00022679"/>
    </source>
</evidence>
<dbReference type="PANTHER" id="PTHR27005:SF515">
    <property type="entry name" value="WALL-ASSOCIATED RECEPTOR KINASE-LIKE 10-RELATED"/>
    <property type="match status" value="1"/>
</dbReference>
<keyword evidence="3 18" id="KW-0245">EGF-like domain</keyword>
<feature type="compositionally biased region" description="Polar residues" evidence="19">
    <location>
        <begin position="588"/>
        <end position="605"/>
    </location>
</feature>
<dbReference type="FunFam" id="3.30.200.20:FF:000043">
    <property type="entry name" value="Wall-associated receptor kinase 2"/>
    <property type="match status" value="1"/>
</dbReference>
<keyword evidence="2" id="KW-0723">Serine/threonine-protein kinase</keyword>
<dbReference type="Pfam" id="PF07645">
    <property type="entry name" value="EGF_CA"/>
    <property type="match status" value="1"/>
</dbReference>
<dbReference type="InterPro" id="IPR000742">
    <property type="entry name" value="EGF"/>
</dbReference>
<dbReference type="GO" id="GO:0007166">
    <property type="term" value="P:cell surface receptor signaling pathway"/>
    <property type="evidence" value="ECO:0007669"/>
    <property type="project" value="InterPro"/>
</dbReference>
<evidence type="ECO:0000256" key="6">
    <source>
        <dbReference type="ARBA" id="ARBA00022692"/>
    </source>
</evidence>
<evidence type="ECO:0000313" key="24">
    <source>
        <dbReference type="Proteomes" id="UP000241394"/>
    </source>
</evidence>
<keyword evidence="5" id="KW-0808">Transferase</keyword>
<name>A0A2R6Q129_ACTCC</name>
<dbReference type="PANTHER" id="PTHR27005">
    <property type="entry name" value="WALL-ASSOCIATED RECEPTOR KINASE-LIKE 21"/>
    <property type="match status" value="1"/>
</dbReference>
<keyword evidence="12 20" id="KW-1133">Transmembrane helix</keyword>
<keyword evidence="6 20" id="KW-0812">Transmembrane</keyword>
<dbReference type="OMA" id="GDYIHTD"/>
<sequence length="605" mass="68148">MTGCMSICTSTDYVRNGWCSGIGCCQTSIPEGLNNFKVYVGSYHNHTRVWNFSPCGYAFVVEENKFNFSSYYLTHLGNETELPIVLDWAIENVTCGVAKNSIRYACMNNTECHDITDGTGYCCSCLEGYNGNPYLPGTGCQDVDECKNPELNQCEKLCSNTQGSYNCFCPKGYHGDGRKYGIGCIADRLLVTKMKIVVISVYSSVGSLFLMIAIWWLRKIMIKRKRMNRKEKFFRRNGGLLLQQQLSSNDGHVEKTKLFNEKDLDKATDHYNEDRIIGHGSQGTVYKGMLSDGRIVAVKRAKEIDEGRAEQFINEVVILSQINHRNVVKLLGCCLETDVPLLVSEFISNGTLFQRIHDPNDEFLLTWELRLRIATEVAGALSYLHCAASVPIYHRDVKSTNILLDDKYRTKVSDFGISRSVGVDKTHLTTLVQGTFGYLDPEYFQSSQFTEKSDVYSFGVVLVELLSGQKPISSTRSKESWSLATRFIQSMEEDHLFEILDPKIIKADRKEEIVAVAQLAHRCLNLNGKKRPPMKEVAGELERIRMLQQNSMTQPYYEIVENNTTRHSEARDVASSSTGTESDSTTSIASSFDATLTQPTIRKTT</sequence>
<evidence type="ECO:0000256" key="17">
    <source>
        <dbReference type="ARBA" id="ARBA00058961"/>
    </source>
</evidence>
<dbReference type="PROSITE" id="PS00108">
    <property type="entry name" value="PROTEIN_KINASE_ST"/>
    <property type="match status" value="1"/>
</dbReference>
<comment type="function">
    <text evidence="17">Serine/threonine-protein kinase that may function as a signaling receptor of extracellular matrix component. Binding to pectin may have significance in the control of cell expansion, morphogenesis and development.</text>
</comment>
<evidence type="ECO:0000259" key="22">
    <source>
        <dbReference type="PROSITE" id="PS50026"/>
    </source>
</evidence>
<keyword evidence="8" id="KW-0677">Repeat</keyword>
<dbReference type="InterPro" id="IPR001881">
    <property type="entry name" value="EGF-like_Ca-bd_dom"/>
</dbReference>
<evidence type="ECO:0000256" key="4">
    <source>
        <dbReference type="ARBA" id="ARBA00022553"/>
    </source>
</evidence>
<evidence type="ECO:0000256" key="16">
    <source>
        <dbReference type="ARBA" id="ARBA00047951"/>
    </source>
</evidence>
<evidence type="ECO:0000256" key="13">
    <source>
        <dbReference type="ARBA" id="ARBA00023136"/>
    </source>
</evidence>
<organism evidence="23 24">
    <name type="scientific">Actinidia chinensis var. chinensis</name>
    <name type="common">Chinese soft-hair kiwi</name>
    <dbReference type="NCBI Taxonomy" id="1590841"/>
    <lineage>
        <taxon>Eukaryota</taxon>
        <taxon>Viridiplantae</taxon>
        <taxon>Streptophyta</taxon>
        <taxon>Embryophyta</taxon>
        <taxon>Tracheophyta</taxon>
        <taxon>Spermatophyta</taxon>
        <taxon>Magnoliopsida</taxon>
        <taxon>eudicotyledons</taxon>
        <taxon>Gunneridae</taxon>
        <taxon>Pentapetalae</taxon>
        <taxon>asterids</taxon>
        <taxon>Ericales</taxon>
        <taxon>Actinidiaceae</taxon>
        <taxon>Actinidia</taxon>
    </lineage>
</organism>
<dbReference type="SMART" id="SM00179">
    <property type="entry name" value="EGF_CA"/>
    <property type="match status" value="1"/>
</dbReference>
<evidence type="ECO:0000256" key="3">
    <source>
        <dbReference type="ARBA" id="ARBA00022536"/>
    </source>
</evidence>
<evidence type="ECO:0000256" key="14">
    <source>
        <dbReference type="ARBA" id="ARBA00023157"/>
    </source>
</evidence>
<dbReference type="PROSITE" id="PS00010">
    <property type="entry name" value="ASX_HYDROXYL"/>
    <property type="match status" value="1"/>
</dbReference>
<evidence type="ECO:0000256" key="12">
    <source>
        <dbReference type="ARBA" id="ARBA00022989"/>
    </source>
</evidence>